<accession>A0A8J3YJ64</accession>
<keyword evidence="2 3" id="KW-0238">DNA-binding</keyword>
<dbReference type="GO" id="GO:0003677">
    <property type="term" value="F:DNA binding"/>
    <property type="evidence" value="ECO:0007669"/>
    <property type="project" value="UniProtKB-UniRule"/>
</dbReference>
<dbReference type="InterPro" id="IPR058852">
    <property type="entry name" value="HTH_77"/>
</dbReference>
<dbReference type="GO" id="GO:0000160">
    <property type="term" value="P:phosphorelay signal transduction system"/>
    <property type="evidence" value="ECO:0007669"/>
    <property type="project" value="InterPro"/>
</dbReference>
<dbReference type="PROSITE" id="PS51755">
    <property type="entry name" value="OMPR_PHOB"/>
    <property type="match status" value="1"/>
</dbReference>
<dbReference type="Gene3D" id="1.25.40.10">
    <property type="entry name" value="Tetratricopeptide repeat domain"/>
    <property type="match status" value="3"/>
</dbReference>
<dbReference type="SMART" id="SM01043">
    <property type="entry name" value="BTAD"/>
    <property type="match status" value="1"/>
</dbReference>
<dbReference type="InterPro" id="IPR049945">
    <property type="entry name" value="AAA_22"/>
</dbReference>
<gene>
    <name evidence="5" type="ORF">Val02_17870</name>
</gene>
<dbReference type="Pfam" id="PF00486">
    <property type="entry name" value="Trans_reg_C"/>
    <property type="match status" value="1"/>
</dbReference>
<evidence type="ECO:0000313" key="6">
    <source>
        <dbReference type="Proteomes" id="UP000619260"/>
    </source>
</evidence>
<comment type="similarity">
    <text evidence="1">Belongs to the AfsR/DnrI/RedD regulatory family.</text>
</comment>
<dbReference type="CDD" id="cd15831">
    <property type="entry name" value="BTAD"/>
    <property type="match status" value="1"/>
</dbReference>
<dbReference type="InterPro" id="IPR016032">
    <property type="entry name" value="Sig_transdc_resp-reg_C-effctor"/>
</dbReference>
<dbReference type="InterPro" id="IPR019734">
    <property type="entry name" value="TPR_rpt"/>
</dbReference>
<dbReference type="AlphaFoldDB" id="A0A8J3YJ64"/>
<dbReference type="Gene3D" id="3.40.50.300">
    <property type="entry name" value="P-loop containing nucleotide triphosphate hydrolases"/>
    <property type="match status" value="1"/>
</dbReference>
<dbReference type="InterPro" id="IPR036388">
    <property type="entry name" value="WH-like_DNA-bd_sf"/>
</dbReference>
<reference evidence="5" key="1">
    <citation type="submission" date="2021-01" db="EMBL/GenBank/DDBJ databases">
        <title>Whole genome shotgun sequence of Virgisporangium aliadipatigenens NBRC 105644.</title>
        <authorList>
            <person name="Komaki H."/>
            <person name="Tamura T."/>
        </authorList>
    </citation>
    <scope>NUCLEOTIDE SEQUENCE</scope>
    <source>
        <strain evidence="5">NBRC 105644</strain>
    </source>
</reference>
<dbReference type="SUPFAM" id="SSF46894">
    <property type="entry name" value="C-terminal effector domain of the bipartite response regulators"/>
    <property type="match status" value="1"/>
</dbReference>
<proteinExistence type="inferred from homology"/>
<evidence type="ECO:0000313" key="5">
    <source>
        <dbReference type="EMBL" id="GIJ44901.1"/>
    </source>
</evidence>
<dbReference type="Pfam" id="PF03704">
    <property type="entry name" value="BTAD"/>
    <property type="match status" value="1"/>
</dbReference>
<keyword evidence="6" id="KW-1185">Reference proteome</keyword>
<evidence type="ECO:0000259" key="4">
    <source>
        <dbReference type="PROSITE" id="PS51755"/>
    </source>
</evidence>
<organism evidence="5 6">
    <name type="scientific">Virgisporangium aliadipatigenens</name>
    <dbReference type="NCBI Taxonomy" id="741659"/>
    <lineage>
        <taxon>Bacteria</taxon>
        <taxon>Bacillati</taxon>
        <taxon>Actinomycetota</taxon>
        <taxon>Actinomycetes</taxon>
        <taxon>Micromonosporales</taxon>
        <taxon>Micromonosporaceae</taxon>
        <taxon>Virgisporangium</taxon>
    </lineage>
</organism>
<feature type="DNA-binding region" description="OmpR/PhoB-type" evidence="3">
    <location>
        <begin position="1"/>
        <end position="89"/>
    </location>
</feature>
<name>A0A8J3YJ64_9ACTN</name>
<evidence type="ECO:0000256" key="3">
    <source>
        <dbReference type="PROSITE-ProRule" id="PRU01091"/>
    </source>
</evidence>
<dbReference type="SUPFAM" id="SSF52540">
    <property type="entry name" value="P-loop containing nucleoside triphosphate hydrolases"/>
    <property type="match status" value="1"/>
</dbReference>
<dbReference type="SMART" id="SM00028">
    <property type="entry name" value="TPR"/>
    <property type="match status" value="4"/>
</dbReference>
<protein>
    <submittedName>
        <fullName evidence="5">SARP family transcriptional regulator</fullName>
    </submittedName>
</protein>
<dbReference type="Pfam" id="PF25872">
    <property type="entry name" value="HTH_77"/>
    <property type="match status" value="1"/>
</dbReference>
<dbReference type="Proteomes" id="UP000619260">
    <property type="component" value="Unassembled WGS sequence"/>
</dbReference>
<dbReference type="InterPro" id="IPR027417">
    <property type="entry name" value="P-loop_NTPase"/>
</dbReference>
<dbReference type="Pfam" id="PF13401">
    <property type="entry name" value="AAA_22"/>
    <property type="match status" value="1"/>
</dbReference>
<dbReference type="GO" id="GO:0016887">
    <property type="term" value="F:ATP hydrolysis activity"/>
    <property type="evidence" value="ECO:0007669"/>
    <property type="project" value="InterPro"/>
</dbReference>
<comment type="caution">
    <text evidence="5">The sequence shown here is derived from an EMBL/GenBank/DDBJ whole genome shotgun (WGS) entry which is preliminary data.</text>
</comment>
<dbReference type="InterPro" id="IPR005158">
    <property type="entry name" value="BTAD"/>
</dbReference>
<dbReference type="Gene3D" id="1.10.10.10">
    <property type="entry name" value="Winged helix-like DNA-binding domain superfamily/Winged helix DNA-binding domain"/>
    <property type="match status" value="1"/>
</dbReference>
<sequence length="1028" mass="110305">MRVDILGPLRVVRDGAPVEVTGARLRALLIRLALAPGRPVGLDLLADAVWGGAPPPEATNALQALVSRLRRALGGGAVAAVPGGYRLAVEAADVDAFRFESAVEEGRKALQDNDFAGASRLLADASGLWRGPALADVAASGWASGHVARYEELRLSAWEDRVEADLRIRAPVELIAELRAAVASHPLRERPNALLMRALHADGRQAEALAAYADCRRRLADELGVDPSVELREAYLTILRTAPEQRRRTGNLRAALTTFHGREEELRRIAELVRAQRLSTLVGPGGAGKTRLASTVGAALAERMPGGVWLAELAPVTDPDDVGPAVLRALGTRESAPGSRPEPLPDLTERLATALSAGPTLLILDNCEHVLDAVARLAEDLLGRCPELRVLTTTREPLGVFGETLCPVGPLPLPTAVRLFADRAAAVRPGFVVSDADAPAVAEICRRLDGLPLAVELAAARLRSLTVEQVAHRLGDRFRLLTGGSRTALPRHRTLRAVVDWSWDLLDDAERHLMERLSVFAGVITASAARGVSTSDAPDLLLALTDKSLLQVVSTEDTEPRYRMLETIREYALERLTGDDARVAHARYFLAAAEEARDHLLGAEQVEWIARLTDDQDNFLAALAFACDTGDADTAVRLAAALCQFWTIVGGGEEAAGWLARARDVPGDAPPDARLLVHAMHLINSAMSNDFRLMLAEIEDMLPRIRELDIVERHPFLVLVEPAMVLFSGDLDAGLAAVDRALHHPHPWARAMAVSMRGHMHENAGHHAEMVADLTEAIRLFRTVGERWGLSTAMVTLADAHLKAGRSAEAAALVEESIALTRELDPRADVPYQEVWLASLWAATGETERAKAWLTEFARTRKAPADARNASFALLALGDIARCAGDLDTAAVHYARAWSYQESGRQAASQFRALIRTSMALLALERGDLDAATEEVRTALDLSRASNDMPVVAKAAVASAALAWARGDRARAALILGASEGIRGTRDLSDATAVRLSTACAADRTLAAAVARGSALPRPEALSIIDPA</sequence>
<evidence type="ECO:0000256" key="1">
    <source>
        <dbReference type="ARBA" id="ARBA00005820"/>
    </source>
</evidence>
<evidence type="ECO:0000256" key="2">
    <source>
        <dbReference type="ARBA" id="ARBA00023125"/>
    </source>
</evidence>
<dbReference type="SUPFAM" id="SSF48452">
    <property type="entry name" value="TPR-like"/>
    <property type="match status" value="2"/>
</dbReference>
<dbReference type="RefSeq" id="WP_203898463.1">
    <property type="nucleotide sequence ID" value="NZ_BOPF01000005.1"/>
</dbReference>
<dbReference type="PANTHER" id="PTHR47691:SF3">
    <property type="entry name" value="HTH-TYPE TRANSCRIPTIONAL REGULATOR RV0890C-RELATED"/>
    <property type="match status" value="1"/>
</dbReference>
<dbReference type="InterPro" id="IPR011990">
    <property type="entry name" value="TPR-like_helical_dom_sf"/>
</dbReference>
<dbReference type="SMART" id="SM00862">
    <property type="entry name" value="Trans_reg_C"/>
    <property type="match status" value="1"/>
</dbReference>
<dbReference type="GO" id="GO:0006355">
    <property type="term" value="P:regulation of DNA-templated transcription"/>
    <property type="evidence" value="ECO:0007669"/>
    <property type="project" value="InterPro"/>
</dbReference>
<dbReference type="PANTHER" id="PTHR47691">
    <property type="entry name" value="REGULATOR-RELATED"/>
    <property type="match status" value="1"/>
</dbReference>
<dbReference type="InterPro" id="IPR001867">
    <property type="entry name" value="OmpR/PhoB-type_DNA-bd"/>
</dbReference>
<dbReference type="EMBL" id="BOPF01000005">
    <property type="protein sequence ID" value="GIJ44901.1"/>
    <property type="molecule type" value="Genomic_DNA"/>
</dbReference>
<feature type="domain" description="OmpR/PhoB-type" evidence="4">
    <location>
        <begin position="1"/>
        <end position="89"/>
    </location>
</feature>